<keyword evidence="3" id="KW-1185">Reference proteome</keyword>
<dbReference type="STRING" id="154981.AKJ29_16570"/>
<protein>
    <submittedName>
        <fullName evidence="2">Uncharacterized protein</fullName>
    </submittedName>
</protein>
<evidence type="ECO:0000313" key="3">
    <source>
        <dbReference type="Proteomes" id="UP000050471"/>
    </source>
</evidence>
<reference evidence="2 3" key="1">
    <citation type="submission" date="2015-09" db="EMBL/GenBank/DDBJ databases">
        <title>Draft genome sequence of Aliiroseovarius crassostreae CV919-312TSm, the causative agent of Roseovarius Oyster Disease (formerly Juvenile Oyster Disease).</title>
        <authorList>
            <person name="Kessner L."/>
            <person name="Spinard E."/>
            <person name="Nelson D."/>
        </authorList>
    </citation>
    <scope>NUCLEOTIDE SEQUENCE [LARGE SCALE GENOMIC DNA]</scope>
    <source>
        <strain evidence="2 3">CV919-312</strain>
    </source>
</reference>
<dbReference type="EMBL" id="LKBA01000004">
    <property type="protein sequence ID" value="KPN64248.1"/>
    <property type="molecule type" value="Genomic_DNA"/>
</dbReference>
<gene>
    <name evidence="2" type="ORF">AKJ29_16570</name>
</gene>
<dbReference type="AlphaFoldDB" id="A0A0P7IX66"/>
<dbReference type="RefSeq" id="WP_055188306.1">
    <property type="nucleotide sequence ID" value="NZ_FPBS01000001.1"/>
</dbReference>
<sequence>MRPSFHSLTPEEQAQFGNGVGPYWMPDWMRQLITGAASWFFQTASWRHHDFGYAVGGDRYDRRRCDDKFLLAMLKDAVTQVGDLWLLKCYPAIVVAIIFYLAVRIGGQFGSFKYREQYASLDEVLSVPH</sequence>
<evidence type="ECO:0000313" key="2">
    <source>
        <dbReference type="EMBL" id="KPN64248.1"/>
    </source>
</evidence>
<organism evidence="2 3">
    <name type="scientific">Aliiroseovarius crassostreae</name>
    <dbReference type="NCBI Taxonomy" id="154981"/>
    <lineage>
        <taxon>Bacteria</taxon>
        <taxon>Pseudomonadati</taxon>
        <taxon>Pseudomonadota</taxon>
        <taxon>Alphaproteobacteria</taxon>
        <taxon>Rhodobacterales</taxon>
        <taxon>Paracoccaceae</taxon>
        <taxon>Aliiroseovarius</taxon>
    </lineage>
</organism>
<dbReference type="Proteomes" id="UP000050471">
    <property type="component" value="Unassembled WGS sequence"/>
</dbReference>
<keyword evidence="1" id="KW-0812">Transmembrane</keyword>
<evidence type="ECO:0000256" key="1">
    <source>
        <dbReference type="SAM" id="Phobius"/>
    </source>
</evidence>
<dbReference type="OrthoDB" id="7856301at2"/>
<accession>A0A0P7IX66</accession>
<feature type="transmembrane region" description="Helical" evidence="1">
    <location>
        <begin position="84"/>
        <end position="103"/>
    </location>
</feature>
<keyword evidence="1" id="KW-0472">Membrane</keyword>
<keyword evidence="1" id="KW-1133">Transmembrane helix</keyword>
<proteinExistence type="predicted"/>
<name>A0A0P7IX66_9RHOB</name>
<comment type="caution">
    <text evidence="2">The sequence shown here is derived from an EMBL/GenBank/DDBJ whole genome shotgun (WGS) entry which is preliminary data.</text>
</comment>